<name>A0AAD9NF18_9ANNE</name>
<dbReference type="EMBL" id="JAODUP010000041">
    <property type="protein sequence ID" value="KAK2166178.1"/>
    <property type="molecule type" value="Genomic_DNA"/>
</dbReference>
<evidence type="ECO:0000313" key="1">
    <source>
        <dbReference type="EMBL" id="KAK2166178.1"/>
    </source>
</evidence>
<keyword evidence="2" id="KW-1185">Reference proteome</keyword>
<organism evidence="1 2">
    <name type="scientific">Paralvinella palmiformis</name>
    <dbReference type="NCBI Taxonomy" id="53620"/>
    <lineage>
        <taxon>Eukaryota</taxon>
        <taxon>Metazoa</taxon>
        <taxon>Spiralia</taxon>
        <taxon>Lophotrochozoa</taxon>
        <taxon>Annelida</taxon>
        <taxon>Polychaeta</taxon>
        <taxon>Sedentaria</taxon>
        <taxon>Canalipalpata</taxon>
        <taxon>Terebellida</taxon>
        <taxon>Terebelliformia</taxon>
        <taxon>Alvinellidae</taxon>
        <taxon>Paralvinella</taxon>
    </lineage>
</organism>
<protein>
    <submittedName>
        <fullName evidence="1">Uncharacterized protein</fullName>
    </submittedName>
</protein>
<proteinExistence type="predicted"/>
<evidence type="ECO:0000313" key="2">
    <source>
        <dbReference type="Proteomes" id="UP001208570"/>
    </source>
</evidence>
<dbReference type="AlphaFoldDB" id="A0AAD9NF18"/>
<gene>
    <name evidence="1" type="ORF">LSH36_41g13080</name>
</gene>
<dbReference type="Proteomes" id="UP001208570">
    <property type="component" value="Unassembled WGS sequence"/>
</dbReference>
<comment type="caution">
    <text evidence="1">The sequence shown here is derived from an EMBL/GenBank/DDBJ whole genome shotgun (WGS) entry which is preliminary data.</text>
</comment>
<sequence length="253" mass="27910">MRSTSLGSHNRRKGLIVVTIDQDLKFHLHVPKAVQDISSKDNRRMDISSKNNFGRSITPMGKTSRVVRVAKELTLRLMLLLGMRTRLGAVVEVILDGAEVGTDLLWWGKDESSELTDLESELCISQAAEPCASWLIQSGRSSIPSGYLGTLQHAHGDSSAQQGSYPLFTSTTLLGTKPMTYVPTEVCLISDDKLRHCQCKSSRAVEAKIHKLWSQYVDGFKKGSEPGMPPLSPLSFGIEIQNHLANYEIEVDA</sequence>
<reference evidence="1" key="1">
    <citation type="journal article" date="2023" name="Mol. Biol. Evol.">
        <title>Third-Generation Sequencing Reveals the Adaptive Role of the Epigenome in Three Deep-Sea Polychaetes.</title>
        <authorList>
            <person name="Perez M."/>
            <person name="Aroh O."/>
            <person name="Sun Y."/>
            <person name="Lan Y."/>
            <person name="Juniper S.K."/>
            <person name="Young C.R."/>
            <person name="Angers B."/>
            <person name="Qian P.Y."/>
        </authorList>
    </citation>
    <scope>NUCLEOTIDE SEQUENCE</scope>
    <source>
        <strain evidence="1">P08H-3</strain>
    </source>
</reference>
<accession>A0AAD9NF18</accession>